<keyword evidence="1" id="KW-1133">Transmembrane helix</keyword>
<evidence type="ECO:0000313" key="3">
    <source>
        <dbReference type="EMBL" id="CAL6092487.1"/>
    </source>
</evidence>
<evidence type="ECO:0000313" key="4">
    <source>
        <dbReference type="Proteomes" id="UP001642409"/>
    </source>
</evidence>
<protein>
    <submittedName>
        <fullName evidence="3">Hypothetical_protein</fullName>
    </submittedName>
</protein>
<proteinExistence type="predicted"/>
<name>A0AA86N8Q3_9EUKA</name>
<gene>
    <name evidence="2" type="ORF">HINF_LOCUS2772</name>
    <name evidence="3" type="ORF">HINF_LOCUS66289</name>
</gene>
<evidence type="ECO:0000256" key="1">
    <source>
        <dbReference type="SAM" id="Phobius"/>
    </source>
</evidence>
<dbReference type="EMBL" id="CAXDID020000445">
    <property type="protein sequence ID" value="CAL6092487.1"/>
    <property type="molecule type" value="Genomic_DNA"/>
</dbReference>
<keyword evidence="1" id="KW-0472">Membrane</keyword>
<reference evidence="3 4" key="2">
    <citation type="submission" date="2024-07" db="EMBL/GenBank/DDBJ databases">
        <authorList>
            <person name="Akdeniz Z."/>
        </authorList>
    </citation>
    <scope>NUCLEOTIDE SEQUENCE [LARGE SCALE GENOMIC DNA]</scope>
</reference>
<organism evidence="2">
    <name type="scientific">Hexamita inflata</name>
    <dbReference type="NCBI Taxonomy" id="28002"/>
    <lineage>
        <taxon>Eukaryota</taxon>
        <taxon>Metamonada</taxon>
        <taxon>Diplomonadida</taxon>
        <taxon>Hexamitidae</taxon>
        <taxon>Hexamitinae</taxon>
        <taxon>Hexamita</taxon>
    </lineage>
</organism>
<dbReference type="AlphaFoldDB" id="A0AA86N8Q3"/>
<evidence type="ECO:0000313" key="2">
    <source>
        <dbReference type="EMBL" id="CAI9915127.1"/>
    </source>
</evidence>
<accession>A0AA86N8Q3</accession>
<dbReference type="EMBL" id="CATOUU010000064">
    <property type="protein sequence ID" value="CAI9915127.1"/>
    <property type="molecule type" value="Genomic_DNA"/>
</dbReference>
<reference evidence="2" key="1">
    <citation type="submission" date="2023-06" db="EMBL/GenBank/DDBJ databases">
        <authorList>
            <person name="Kurt Z."/>
        </authorList>
    </citation>
    <scope>NUCLEOTIDE SEQUENCE</scope>
</reference>
<sequence>MIFINSLAVNCGDIHVENSFNLNGSVQFSQNCQNQNSKCVQFRYRDLPEQYKNVFQLVDPNDSKQYNLCGYYTSEQNCQHYCQQKCKQINTLFQPMKFNLSMSARHNDVIYTQEYTNETAVANYSYVCTNFGFLRQNSTKLVIVVCCCSVLFVALLYVSGCISSSIKQKKYKKSWDDVYYQEIDQLSA</sequence>
<dbReference type="Proteomes" id="UP001642409">
    <property type="component" value="Unassembled WGS sequence"/>
</dbReference>
<keyword evidence="4" id="KW-1185">Reference proteome</keyword>
<keyword evidence="1" id="KW-0812">Transmembrane</keyword>
<comment type="caution">
    <text evidence="2">The sequence shown here is derived from an EMBL/GenBank/DDBJ whole genome shotgun (WGS) entry which is preliminary data.</text>
</comment>
<feature type="transmembrane region" description="Helical" evidence="1">
    <location>
        <begin position="141"/>
        <end position="163"/>
    </location>
</feature>